<feature type="region of interest" description="Disordered" evidence="4">
    <location>
        <begin position="1"/>
        <end position="29"/>
    </location>
</feature>
<keyword evidence="2 5" id="KW-0808">Transferase</keyword>
<dbReference type="AlphaFoldDB" id="A0A1T4Y3U6"/>
<name>A0A1T4Y3U6_9BACT</name>
<protein>
    <submittedName>
        <fullName evidence="5">Serine O-acetyltransferase</fullName>
    </submittedName>
</protein>
<gene>
    <name evidence="5" type="ORF">SAMN02745166_02395</name>
</gene>
<feature type="region of interest" description="Disordered" evidence="4">
    <location>
        <begin position="444"/>
        <end position="463"/>
    </location>
</feature>
<dbReference type="CDD" id="cd03354">
    <property type="entry name" value="LbH_SAT"/>
    <property type="match status" value="1"/>
</dbReference>
<keyword evidence="6" id="KW-1185">Reference proteome</keyword>
<keyword evidence="3" id="KW-0012">Acyltransferase</keyword>
<dbReference type="Proteomes" id="UP000190774">
    <property type="component" value="Unassembled WGS sequence"/>
</dbReference>
<dbReference type="GO" id="GO:0008652">
    <property type="term" value="P:amino acid biosynthetic process"/>
    <property type="evidence" value="ECO:0007669"/>
    <property type="project" value="UniProtKB-KW"/>
</dbReference>
<dbReference type="InterPro" id="IPR011004">
    <property type="entry name" value="Trimer_LpxA-like_sf"/>
</dbReference>
<dbReference type="EMBL" id="FUYE01000007">
    <property type="protein sequence ID" value="SKA96469.1"/>
    <property type="molecule type" value="Genomic_DNA"/>
</dbReference>
<keyword evidence="1" id="KW-0028">Amino-acid biosynthesis</keyword>
<dbReference type="NCBIfam" id="NF041874">
    <property type="entry name" value="EPS_EpsC"/>
    <property type="match status" value="1"/>
</dbReference>
<evidence type="ECO:0000256" key="3">
    <source>
        <dbReference type="ARBA" id="ARBA00023315"/>
    </source>
</evidence>
<evidence type="ECO:0000256" key="2">
    <source>
        <dbReference type="ARBA" id="ARBA00022679"/>
    </source>
</evidence>
<sequence>MLRQPPSSAAGLQPLSRECVPRDLGPGDVAHTVLEGPIARPQPTQQAPDSPEPVLSLERAFFEPSARALTLCFPIVYAEMTTRKGGKRPKLDKRHQNTTTTNPKRWEMALKEDWMRGGLADVSPRQAAAVAGEDRGQAPDRHLPDAAFASILPFNSMDCRQEEIVQSLMASYCEVGGINHVDCGALPSKQAIASLCEDLLQVLFPGFYSEDAVSSQDLELMTHELVASIRERLRTEVRRSLRLRDQSGNHHEEAMKLVCDFMVKLPEVRRLLQTDVQAAFEGDPAARSYEEIILAYPGLEAIAVQRTAHLLYTLGVPLIPRMMTEWAHGRTGIDIHPGAQIGSHFFIDHGTGVVIGETCSIGTRVKLYQGVGLVARSLAQGQALAGKKRHPTIEDNVTIYAGATIVGGDTIVGARSTIGANVFLMESVAPDMVYALGDQEHRIRDRKSTPVTKAPKTPEKEAV</sequence>
<evidence type="ECO:0000313" key="5">
    <source>
        <dbReference type="EMBL" id="SKA96469.1"/>
    </source>
</evidence>
<dbReference type="GO" id="GO:0016746">
    <property type="term" value="F:acyltransferase activity"/>
    <property type="evidence" value="ECO:0007669"/>
    <property type="project" value="UniProtKB-KW"/>
</dbReference>
<dbReference type="InterPro" id="IPR042122">
    <property type="entry name" value="Ser_AcTrfase_N_sf"/>
</dbReference>
<evidence type="ECO:0000313" key="6">
    <source>
        <dbReference type="Proteomes" id="UP000190774"/>
    </source>
</evidence>
<organism evidence="5 6">
    <name type="scientific">Prosthecobacter debontii</name>
    <dbReference type="NCBI Taxonomy" id="48467"/>
    <lineage>
        <taxon>Bacteria</taxon>
        <taxon>Pseudomonadati</taxon>
        <taxon>Verrucomicrobiota</taxon>
        <taxon>Verrucomicrobiia</taxon>
        <taxon>Verrucomicrobiales</taxon>
        <taxon>Verrucomicrobiaceae</taxon>
        <taxon>Prosthecobacter</taxon>
    </lineage>
</organism>
<dbReference type="Gene3D" id="1.10.3130.10">
    <property type="entry name" value="serine acetyltransferase, domain 1"/>
    <property type="match status" value="1"/>
</dbReference>
<dbReference type="InterPro" id="IPR045304">
    <property type="entry name" value="LbH_SAT"/>
</dbReference>
<dbReference type="SUPFAM" id="SSF51161">
    <property type="entry name" value="Trimeric LpxA-like enzymes"/>
    <property type="match status" value="1"/>
</dbReference>
<dbReference type="Gene3D" id="2.160.10.10">
    <property type="entry name" value="Hexapeptide repeat proteins"/>
    <property type="match status" value="1"/>
</dbReference>
<reference evidence="6" key="1">
    <citation type="submission" date="2017-02" db="EMBL/GenBank/DDBJ databases">
        <authorList>
            <person name="Varghese N."/>
            <person name="Submissions S."/>
        </authorList>
    </citation>
    <scope>NUCLEOTIDE SEQUENCE [LARGE SCALE GENOMIC DNA]</scope>
    <source>
        <strain evidence="6">ATCC 700200</strain>
    </source>
</reference>
<evidence type="ECO:0000256" key="4">
    <source>
        <dbReference type="SAM" id="MobiDB-lite"/>
    </source>
</evidence>
<proteinExistence type="predicted"/>
<dbReference type="STRING" id="48467.SAMN02745166_02395"/>
<accession>A0A1T4Y3U6</accession>
<dbReference type="InterPro" id="IPR053376">
    <property type="entry name" value="Serine_acetyltransferase"/>
</dbReference>
<dbReference type="PANTHER" id="PTHR42811">
    <property type="entry name" value="SERINE ACETYLTRANSFERASE"/>
    <property type="match status" value="1"/>
</dbReference>
<evidence type="ECO:0000256" key="1">
    <source>
        <dbReference type="ARBA" id="ARBA00022605"/>
    </source>
</evidence>